<protein>
    <submittedName>
        <fullName evidence="3">HIT family protein</fullName>
    </submittedName>
</protein>
<evidence type="ECO:0000313" key="3">
    <source>
        <dbReference type="EMBL" id="RSL32194.1"/>
    </source>
</evidence>
<dbReference type="GO" id="GO:0003824">
    <property type="term" value="F:catalytic activity"/>
    <property type="evidence" value="ECO:0007669"/>
    <property type="project" value="InterPro"/>
</dbReference>
<dbReference type="Pfam" id="PF01230">
    <property type="entry name" value="HIT"/>
    <property type="match status" value="1"/>
</dbReference>
<dbReference type="SUPFAM" id="SSF54197">
    <property type="entry name" value="HIT-like"/>
    <property type="match status" value="1"/>
</dbReference>
<feature type="domain" description="HIT" evidence="2">
    <location>
        <begin position="1"/>
        <end position="92"/>
    </location>
</feature>
<organism evidence="3 4">
    <name type="scientific">Salibacterium salarium</name>
    <dbReference type="NCBI Taxonomy" id="284579"/>
    <lineage>
        <taxon>Bacteria</taxon>
        <taxon>Bacillati</taxon>
        <taxon>Bacillota</taxon>
        <taxon>Bacilli</taxon>
        <taxon>Bacillales</taxon>
        <taxon>Bacillaceae</taxon>
    </lineage>
</organism>
<evidence type="ECO:0000313" key="4">
    <source>
        <dbReference type="Proteomes" id="UP000275076"/>
    </source>
</evidence>
<proteinExistence type="predicted"/>
<reference evidence="3 4" key="1">
    <citation type="submission" date="2018-10" db="EMBL/GenBank/DDBJ databases">
        <title>Draft genome sequence of Bacillus salarius IM0101, isolated from a hypersaline soil in Inner Mongolia, China.</title>
        <authorList>
            <person name="Yamprayoonswat W."/>
            <person name="Boonvisut S."/>
            <person name="Jumpathong W."/>
            <person name="Sittihan S."/>
            <person name="Ruangsuj P."/>
            <person name="Wanthongcharoen S."/>
            <person name="Thongpramul N."/>
            <person name="Pimmason S."/>
            <person name="Yu B."/>
            <person name="Yasawong M."/>
        </authorList>
    </citation>
    <scope>NUCLEOTIDE SEQUENCE [LARGE SCALE GENOMIC DNA]</scope>
    <source>
        <strain evidence="3 4">IM0101</strain>
    </source>
</reference>
<dbReference type="InterPro" id="IPR036265">
    <property type="entry name" value="HIT-like_sf"/>
</dbReference>
<dbReference type="Proteomes" id="UP000275076">
    <property type="component" value="Unassembled WGS sequence"/>
</dbReference>
<comment type="caution">
    <text evidence="3">The sequence shown here is derived from an EMBL/GenBank/DDBJ whole genome shotgun (WGS) entry which is preliminary data.</text>
</comment>
<dbReference type="InterPro" id="IPR011146">
    <property type="entry name" value="HIT-like"/>
</dbReference>
<feature type="short sequence motif" description="Histidine triad motif" evidence="1">
    <location>
        <begin position="77"/>
        <end position="81"/>
    </location>
</feature>
<dbReference type="PROSITE" id="PS51084">
    <property type="entry name" value="HIT_2"/>
    <property type="match status" value="1"/>
</dbReference>
<gene>
    <name evidence="3" type="ORF">D7Z54_16960</name>
</gene>
<evidence type="ECO:0000256" key="1">
    <source>
        <dbReference type="PROSITE-ProRule" id="PRU00464"/>
    </source>
</evidence>
<accession>A0A3R9QS61</accession>
<dbReference type="OrthoDB" id="9784774at2"/>
<keyword evidence="4" id="KW-1185">Reference proteome</keyword>
<dbReference type="EMBL" id="RBVX01000017">
    <property type="protein sequence ID" value="RSL32194.1"/>
    <property type="molecule type" value="Genomic_DNA"/>
</dbReference>
<name>A0A3R9QS61_9BACI</name>
<sequence length="122" mass="14272">MINIKSMKTSTLYLLRDQTHVGRCVLSLDSHKTELFQLTEEEKIMFMEDVSRASEMIYTAFYPDKINYAIYGDVVSHLHYHLVPKYTGGVDWGEAFDNSPDHKTFLSNDEYRKIMEKILKKA</sequence>
<dbReference type="Gene3D" id="3.30.428.10">
    <property type="entry name" value="HIT-like"/>
    <property type="match status" value="1"/>
</dbReference>
<dbReference type="AlphaFoldDB" id="A0A3R9QS61"/>
<evidence type="ECO:0000259" key="2">
    <source>
        <dbReference type="PROSITE" id="PS51084"/>
    </source>
</evidence>